<dbReference type="STRING" id="302167.GCA_900166595_03985"/>
<evidence type="ECO:0000259" key="7">
    <source>
        <dbReference type="PROSITE" id="PS51000"/>
    </source>
</evidence>
<keyword evidence="2" id="KW-0678">Repressor</keyword>
<dbReference type="KEGG" id="vpn:A21D_01078"/>
<evidence type="ECO:0000256" key="6">
    <source>
        <dbReference type="ARBA" id="ARBA00024937"/>
    </source>
</evidence>
<dbReference type="GO" id="GO:0003677">
    <property type="term" value="F:DNA binding"/>
    <property type="evidence" value="ECO:0007669"/>
    <property type="project" value="UniProtKB-KW"/>
</dbReference>
<dbReference type="Gene3D" id="3.40.50.1360">
    <property type="match status" value="1"/>
</dbReference>
<dbReference type="InterPro" id="IPR036388">
    <property type="entry name" value="WH-like_DNA-bd_sf"/>
</dbReference>
<dbReference type="Pfam" id="PF00455">
    <property type="entry name" value="DeoRC"/>
    <property type="match status" value="1"/>
</dbReference>
<evidence type="ECO:0000256" key="2">
    <source>
        <dbReference type="ARBA" id="ARBA00022491"/>
    </source>
</evidence>
<comment type="function">
    <text evidence="6">Repressor of the lactose catabolism operon. Galactose-6-phosphate is the inducer.</text>
</comment>
<sequence length="252" mass="29059">MLKENRQKQILNLIDEKGFLKVAEASNLLSVAEMTIRRDLMELEEMGLIERVHGGAKRRVQKKTHYTELSHLQKQSLHIDEKKHIAKKAAELIEENDVLFIGAGTTTEYIYDYINVNAAKIITNSISVFNRFKDDARYDLILIGGRLRERTGTFIGYFTRKWIQDIKVQKVFIGTNGIKNDHITTAEEEEGVVQQIILKNSDENYILADSSKFGVEAFQVLCHIDEIDGIVTDRKLSPQFKNYYQNKCNMIM</sequence>
<evidence type="ECO:0000313" key="8">
    <source>
        <dbReference type="EMBL" id="AUJ24190.1"/>
    </source>
</evidence>
<dbReference type="Proteomes" id="UP000234237">
    <property type="component" value="Chromosome"/>
</dbReference>
<dbReference type="SUPFAM" id="SSF46785">
    <property type="entry name" value="Winged helix' DNA-binding domain"/>
    <property type="match status" value="1"/>
</dbReference>
<dbReference type="EMBL" id="CP018622">
    <property type="protein sequence ID" value="AUJ24190.1"/>
    <property type="molecule type" value="Genomic_DNA"/>
</dbReference>
<dbReference type="SMART" id="SM00420">
    <property type="entry name" value="HTH_DEOR"/>
    <property type="match status" value="1"/>
</dbReference>
<dbReference type="GO" id="GO:0016740">
    <property type="term" value="F:transferase activity"/>
    <property type="evidence" value="ECO:0007669"/>
    <property type="project" value="UniProtKB-KW"/>
</dbReference>
<dbReference type="GO" id="GO:0003700">
    <property type="term" value="F:DNA-binding transcription factor activity"/>
    <property type="evidence" value="ECO:0007669"/>
    <property type="project" value="InterPro"/>
</dbReference>
<feature type="domain" description="HTH deoR-type" evidence="7">
    <location>
        <begin position="3"/>
        <end position="58"/>
    </location>
</feature>
<proteinExistence type="predicted"/>
<dbReference type="PANTHER" id="PTHR30363:SF4">
    <property type="entry name" value="GLYCEROL-3-PHOSPHATE REGULON REPRESSOR"/>
    <property type="match status" value="1"/>
</dbReference>
<dbReference type="Pfam" id="PF08220">
    <property type="entry name" value="HTH_DeoR"/>
    <property type="match status" value="1"/>
</dbReference>
<keyword evidence="4" id="KW-0238">DNA-binding</keyword>
<name>A0A2K9J5B1_9BACI</name>
<evidence type="ECO:0000256" key="1">
    <source>
        <dbReference type="ARBA" id="ARBA00021390"/>
    </source>
</evidence>
<gene>
    <name evidence="8" type="primary">lacR</name>
    <name evidence="8" type="ORF">A21D_01078</name>
</gene>
<keyword evidence="8" id="KW-0808">Transferase</keyword>
<keyword evidence="5" id="KW-0804">Transcription</keyword>
<dbReference type="InterPro" id="IPR018356">
    <property type="entry name" value="Tscrpt_reg_HTH_DeoR_CS"/>
</dbReference>
<accession>A0A2K9J5B1</accession>
<dbReference type="Gene3D" id="1.10.10.10">
    <property type="entry name" value="Winged helix-like DNA-binding domain superfamily/Winged helix DNA-binding domain"/>
    <property type="match status" value="1"/>
</dbReference>
<dbReference type="InterPro" id="IPR014036">
    <property type="entry name" value="DeoR-like_C"/>
</dbReference>
<organism evidence="8 9">
    <name type="scientific">Virgibacillus dokdonensis</name>
    <dbReference type="NCBI Taxonomy" id="302167"/>
    <lineage>
        <taxon>Bacteria</taxon>
        <taxon>Bacillati</taxon>
        <taxon>Bacillota</taxon>
        <taxon>Bacilli</taxon>
        <taxon>Bacillales</taxon>
        <taxon>Bacillaceae</taxon>
        <taxon>Virgibacillus</taxon>
    </lineage>
</organism>
<evidence type="ECO:0000313" key="9">
    <source>
        <dbReference type="Proteomes" id="UP000234237"/>
    </source>
</evidence>
<keyword evidence="3" id="KW-0805">Transcription regulation</keyword>
<evidence type="ECO:0000256" key="5">
    <source>
        <dbReference type="ARBA" id="ARBA00023163"/>
    </source>
</evidence>
<reference evidence="9" key="1">
    <citation type="submission" date="2016-11" db="EMBL/GenBank/DDBJ databases">
        <title>Complete genome sequence of Virgibacillus pantothenticus 21D, a halophilic bacterium isolated from the deep hypersaline anoxic basin Discovery in the Mediterranean Sea.</title>
        <authorList>
            <person name="Zeaiter Z."/>
            <person name="Booth J.M."/>
            <person name="Prosdocimi E.M."/>
            <person name="Mapelli F."/>
            <person name="Fusi M."/>
            <person name="Daffonchio D."/>
            <person name="Borin S."/>
            <person name="Crotti E."/>
        </authorList>
    </citation>
    <scope>NUCLEOTIDE SEQUENCE [LARGE SCALE GENOMIC DNA]</scope>
    <source>
        <strain evidence="9">21D</strain>
    </source>
</reference>
<dbReference type="RefSeq" id="WP_101932931.1">
    <property type="nucleotide sequence ID" value="NZ_CP018622.1"/>
</dbReference>
<dbReference type="InterPro" id="IPR037171">
    <property type="entry name" value="NagB/RpiA_transferase-like"/>
</dbReference>
<dbReference type="SUPFAM" id="SSF100950">
    <property type="entry name" value="NagB/RpiA/CoA transferase-like"/>
    <property type="match status" value="1"/>
</dbReference>
<dbReference type="PRINTS" id="PR00037">
    <property type="entry name" value="HTHLACR"/>
</dbReference>
<dbReference type="InterPro" id="IPR036390">
    <property type="entry name" value="WH_DNA-bd_sf"/>
</dbReference>
<evidence type="ECO:0000256" key="3">
    <source>
        <dbReference type="ARBA" id="ARBA00023015"/>
    </source>
</evidence>
<dbReference type="InterPro" id="IPR001034">
    <property type="entry name" value="DeoR_HTH"/>
</dbReference>
<dbReference type="PROSITE" id="PS00894">
    <property type="entry name" value="HTH_DEOR_1"/>
    <property type="match status" value="1"/>
</dbReference>
<dbReference type="PANTHER" id="PTHR30363">
    <property type="entry name" value="HTH-TYPE TRANSCRIPTIONAL REGULATOR SRLR-RELATED"/>
    <property type="match status" value="1"/>
</dbReference>
<evidence type="ECO:0000256" key="4">
    <source>
        <dbReference type="ARBA" id="ARBA00023125"/>
    </source>
</evidence>
<protein>
    <recommendedName>
        <fullName evidence="1">Lactose phosphotransferase system repressor</fullName>
    </recommendedName>
</protein>
<dbReference type="SMART" id="SM01134">
    <property type="entry name" value="DeoRC"/>
    <property type="match status" value="1"/>
</dbReference>
<dbReference type="InterPro" id="IPR050313">
    <property type="entry name" value="Carb_Metab_HTH_regulators"/>
</dbReference>
<dbReference type="PROSITE" id="PS51000">
    <property type="entry name" value="HTH_DEOR_2"/>
    <property type="match status" value="1"/>
</dbReference>
<dbReference type="AlphaFoldDB" id="A0A2K9J5B1"/>